<dbReference type="PANTHER" id="PTHR42878">
    <property type="entry name" value="TWO-COMPONENT HISTIDINE KINASE"/>
    <property type="match status" value="1"/>
</dbReference>
<organism evidence="7 8">
    <name type="scientific">Harenicola maris</name>
    <dbReference type="NCBI Taxonomy" id="2841044"/>
    <lineage>
        <taxon>Bacteria</taxon>
        <taxon>Pseudomonadati</taxon>
        <taxon>Pseudomonadota</taxon>
        <taxon>Alphaproteobacteria</taxon>
        <taxon>Rhodobacterales</taxon>
        <taxon>Paracoccaceae</taxon>
        <taxon>Harenicola</taxon>
    </lineage>
</organism>
<dbReference type="Pfam" id="PF02518">
    <property type="entry name" value="HATPase_c"/>
    <property type="match status" value="1"/>
</dbReference>
<dbReference type="InterPro" id="IPR029016">
    <property type="entry name" value="GAF-like_dom_sf"/>
</dbReference>
<dbReference type="InterPro" id="IPR036097">
    <property type="entry name" value="HisK_dim/P_sf"/>
</dbReference>
<evidence type="ECO:0000313" key="8">
    <source>
        <dbReference type="Proteomes" id="UP001315686"/>
    </source>
</evidence>
<dbReference type="InterPro" id="IPR050351">
    <property type="entry name" value="BphY/WalK/GraS-like"/>
</dbReference>
<keyword evidence="3" id="KW-0597">Phosphoprotein</keyword>
<evidence type="ECO:0000256" key="2">
    <source>
        <dbReference type="ARBA" id="ARBA00012438"/>
    </source>
</evidence>
<evidence type="ECO:0000256" key="1">
    <source>
        <dbReference type="ARBA" id="ARBA00000085"/>
    </source>
</evidence>
<accession>A0AAP2CQ68</accession>
<evidence type="ECO:0000256" key="4">
    <source>
        <dbReference type="ARBA" id="ARBA00022679"/>
    </source>
</evidence>
<feature type="domain" description="Histidine kinase" evidence="6">
    <location>
        <begin position="174"/>
        <end position="389"/>
    </location>
</feature>
<dbReference type="InterPro" id="IPR003661">
    <property type="entry name" value="HisK_dim/P_dom"/>
</dbReference>
<dbReference type="AlphaFoldDB" id="A0AAP2CQ68"/>
<dbReference type="Gene3D" id="3.30.450.40">
    <property type="match status" value="1"/>
</dbReference>
<keyword evidence="8" id="KW-1185">Reference proteome</keyword>
<dbReference type="SUPFAM" id="SSF55781">
    <property type="entry name" value="GAF domain-like"/>
    <property type="match status" value="1"/>
</dbReference>
<dbReference type="Proteomes" id="UP001315686">
    <property type="component" value="Unassembled WGS sequence"/>
</dbReference>
<dbReference type="Gene3D" id="3.30.565.10">
    <property type="entry name" value="Histidine kinase-like ATPase, C-terminal domain"/>
    <property type="match status" value="1"/>
</dbReference>
<evidence type="ECO:0000313" key="7">
    <source>
        <dbReference type="EMBL" id="MBT0958519.1"/>
    </source>
</evidence>
<evidence type="ECO:0000256" key="3">
    <source>
        <dbReference type="ARBA" id="ARBA00022553"/>
    </source>
</evidence>
<dbReference type="SMART" id="SM00388">
    <property type="entry name" value="HisKA"/>
    <property type="match status" value="1"/>
</dbReference>
<dbReference type="RefSeq" id="WP_327794752.1">
    <property type="nucleotide sequence ID" value="NZ_JADQAZ010000003.1"/>
</dbReference>
<dbReference type="InterPro" id="IPR003594">
    <property type="entry name" value="HATPase_dom"/>
</dbReference>
<dbReference type="GO" id="GO:0000155">
    <property type="term" value="F:phosphorelay sensor kinase activity"/>
    <property type="evidence" value="ECO:0007669"/>
    <property type="project" value="InterPro"/>
</dbReference>
<dbReference type="SUPFAM" id="SSF47384">
    <property type="entry name" value="Homodimeric domain of signal transducing histidine kinase"/>
    <property type="match status" value="1"/>
</dbReference>
<dbReference type="PRINTS" id="PR00344">
    <property type="entry name" value="BCTRLSENSOR"/>
</dbReference>
<name>A0AAP2CQ68_9RHOB</name>
<evidence type="ECO:0000256" key="5">
    <source>
        <dbReference type="ARBA" id="ARBA00022777"/>
    </source>
</evidence>
<dbReference type="EC" id="2.7.13.3" evidence="2"/>
<dbReference type="InterPro" id="IPR005467">
    <property type="entry name" value="His_kinase_dom"/>
</dbReference>
<dbReference type="EMBL" id="JADQAZ010000003">
    <property type="protein sequence ID" value="MBT0958519.1"/>
    <property type="molecule type" value="Genomic_DNA"/>
</dbReference>
<sequence length="389" mass="42755">MKFTLQDLGLLDAPPEPDFDNLTQLACDLMQVPVAHISVLDRDKKRIFFKSQQGHTGDLLRSRELPMGQTYCQQVPLKSAPLIVNDARLHPALKGTPAQTPDQPRAYIGMPVYMPAGQVIGGLCVMRPDPHEWSEAEIARASKLAGCVSDLIHLRVAIRTSEQSRREQRDFVYAISHDLKSPANTLRMIIDEIILEKDRLSPDLQGFLGNGLAALSRMDTQIEDVLTYAHTIGPKQGFTTVDLSQLLAEVIAHRQGMIDETGATITAEALPTVKGDAIQLRAMLDNLISNSLKFTRPDVPPRITITVRHDPEWRGHRISIADNGIGIPKQDQTKVFDMFTRLHLPDIYPGTGIGLALCRRAAENHNGTIAVASDGTNGTTFTVTLAEAA</sequence>
<keyword evidence="4" id="KW-0808">Transferase</keyword>
<comment type="catalytic activity">
    <reaction evidence="1">
        <text>ATP + protein L-histidine = ADP + protein N-phospho-L-histidine.</text>
        <dbReference type="EC" id="2.7.13.3"/>
    </reaction>
</comment>
<dbReference type="InterPro" id="IPR004358">
    <property type="entry name" value="Sig_transdc_His_kin-like_C"/>
</dbReference>
<dbReference type="SMART" id="SM00065">
    <property type="entry name" value="GAF"/>
    <property type="match status" value="1"/>
</dbReference>
<dbReference type="CDD" id="cd00082">
    <property type="entry name" value="HisKA"/>
    <property type="match status" value="1"/>
</dbReference>
<dbReference type="PANTHER" id="PTHR42878:SF15">
    <property type="entry name" value="BACTERIOPHYTOCHROME"/>
    <property type="match status" value="1"/>
</dbReference>
<dbReference type="SUPFAM" id="SSF55874">
    <property type="entry name" value="ATPase domain of HSP90 chaperone/DNA topoisomerase II/histidine kinase"/>
    <property type="match status" value="1"/>
</dbReference>
<dbReference type="Pfam" id="PF01590">
    <property type="entry name" value="GAF"/>
    <property type="match status" value="1"/>
</dbReference>
<dbReference type="GO" id="GO:0030295">
    <property type="term" value="F:protein kinase activator activity"/>
    <property type="evidence" value="ECO:0007669"/>
    <property type="project" value="TreeGrafter"/>
</dbReference>
<dbReference type="InterPro" id="IPR003018">
    <property type="entry name" value="GAF"/>
</dbReference>
<keyword evidence="5 7" id="KW-0418">Kinase</keyword>
<protein>
    <recommendedName>
        <fullName evidence="2">histidine kinase</fullName>
        <ecNumber evidence="2">2.7.13.3</ecNumber>
    </recommendedName>
</protein>
<dbReference type="Pfam" id="PF00512">
    <property type="entry name" value="HisKA"/>
    <property type="match status" value="1"/>
</dbReference>
<dbReference type="GO" id="GO:0000156">
    <property type="term" value="F:phosphorelay response regulator activity"/>
    <property type="evidence" value="ECO:0007669"/>
    <property type="project" value="TreeGrafter"/>
</dbReference>
<comment type="caution">
    <text evidence="7">The sequence shown here is derived from an EMBL/GenBank/DDBJ whole genome shotgun (WGS) entry which is preliminary data.</text>
</comment>
<dbReference type="InterPro" id="IPR036890">
    <property type="entry name" value="HATPase_C_sf"/>
</dbReference>
<reference evidence="7 8" key="1">
    <citation type="journal article" date="2021" name="Arch. Microbiol.">
        <title>Harenicola maris gen. nov., sp. nov. isolated from the Sea of Japan shallow sediments.</title>
        <authorList>
            <person name="Romanenko L.A."/>
            <person name="Kurilenko V.V."/>
            <person name="Chernysheva N.Y."/>
            <person name="Tekutyeva L.A."/>
            <person name="Velansky P.V."/>
            <person name="Svetashev V.I."/>
            <person name="Isaeva M.P."/>
        </authorList>
    </citation>
    <scope>NUCLEOTIDE SEQUENCE [LARGE SCALE GENOMIC DNA]</scope>
    <source>
        <strain evidence="7 8">KMM 3653</strain>
    </source>
</reference>
<dbReference type="PROSITE" id="PS50109">
    <property type="entry name" value="HIS_KIN"/>
    <property type="match status" value="1"/>
</dbReference>
<dbReference type="SMART" id="SM00387">
    <property type="entry name" value="HATPase_c"/>
    <property type="match status" value="1"/>
</dbReference>
<dbReference type="GO" id="GO:0007234">
    <property type="term" value="P:osmosensory signaling via phosphorelay pathway"/>
    <property type="evidence" value="ECO:0007669"/>
    <property type="project" value="TreeGrafter"/>
</dbReference>
<gene>
    <name evidence="7" type="ORF">IV417_14105</name>
</gene>
<dbReference type="Gene3D" id="1.10.287.130">
    <property type="match status" value="1"/>
</dbReference>
<proteinExistence type="predicted"/>
<evidence type="ECO:0000259" key="6">
    <source>
        <dbReference type="PROSITE" id="PS50109"/>
    </source>
</evidence>